<evidence type="ECO:0000256" key="2">
    <source>
        <dbReference type="ARBA" id="ARBA00022679"/>
    </source>
</evidence>
<keyword evidence="7" id="KW-1185">Reference proteome</keyword>
<dbReference type="UniPathway" id="UPA00358">
    <property type="reaction ID" value="UER00476"/>
</dbReference>
<sequence length="253" mass="28404">MKHIIIPARYSSSRLPAKPLLLIHGRPMILRVVDQAKKVLDFDDLCVATDDARIAEVCRAEGVDVVMTDPDHPSGTDRLSEVARIKGWAADDIIVNVQGDEPLLPAALVRQVADLLVAKPDCSMSTLCEPINQLEEFERDSIVKVVMSKFNQALYFSRATIPYDREGIKQTPKTLHSQAYRHLGLYAYRVRLLQDYVTWEMGSLEQLESLEQLRVLENGHRIAIDIAQVSLPPGVDTQADLDRLNAMDVSNFE</sequence>
<dbReference type="Proteomes" id="UP000245977">
    <property type="component" value="Chromosome"/>
</dbReference>
<dbReference type="NCBIfam" id="TIGR00466">
    <property type="entry name" value="kdsB"/>
    <property type="match status" value="1"/>
</dbReference>
<dbReference type="GO" id="GO:0008690">
    <property type="term" value="F:3-deoxy-manno-octulosonate cytidylyltransferase activity"/>
    <property type="evidence" value="ECO:0007669"/>
    <property type="project" value="UniProtKB-UniRule"/>
</dbReference>
<dbReference type="RefSeq" id="WP_065992931.1">
    <property type="nucleotide sequence ID" value="NZ_CP029397.2"/>
</dbReference>
<dbReference type="GO" id="GO:0009103">
    <property type="term" value="P:lipopolysaccharide biosynthetic process"/>
    <property type="evidence" value="ECO:0007669"/>
    <property type="project" value="UniProtKB-UniRule"/>
</dbReference>
<comment type="catalytic activity">
    <reaction evidence="5">
        <text>3-deoxy-alpha-D-manno-oct-2-ulosonate + CTP = CMP-3-deoxy-beta-D-manno-octulosonate + diphosphate</text>
        <dbReference type="Rhea" id="RHEA:23448"/>
        <dbReference type="ChEBI" id="CHEBI:33019"/>
        <dbReference type="ChEBI" id="CHEBI:37563"/>
        <dbReference type="ChEBI" id="CHEBI:85986"/>
        <dbReference type="ChEBI" id="CHEBI:85987"/>
        <dbReference type="EC" id="2.7.7.38"/>
    </reaction>
</comment>
<protein>
    <recommendedName>
        <fullName evidence="5">3-deoxy-manno-octulosonate cytidylyltransferase</fullName>
        <ecNumber evidence="5">2.7.7.38</ecNumber>
    </recommendedName>
    <alternativeName>
        <fullName evidence="5">CMP-2-keto-3-deoxyoctulosonic acid synthase</fullName>
        <shortName evidence="5">CKS</shortName>
        <shortName evidence="5">CMP-KDO synthase</shortName>
    </alternativeName>
</protein>
<proteinExistence type="inferred from homology"/>
<dbReference type="GO" id="GO:0005829">
    <property type="term" value="C:cytosol"/>
    <property type="evidence" value="ECO:0007669"/>
    <property type="project" value="TreeGrafter"/>
</dbReference>
<dbReference type="KEGG" id="adv:DJ533_11530"/>
<dbReference type="InterPro" id="IPR004528">
    <property type="entry name" value="KdsB"/>
</dbReference>
<evidence type="ECO:0000256" key="1">
    <source>
        <dbReference type="ARBA" id="ARBA00004370"/>
    </source>
</evidence>
<evidence type="ECO:0000313" key="6">
    <source>
        <dbReference type="EMBL" id="AWL29149.1"/>
    </source>
</evidence>
<dbReference type="SUPFAM" id="SSF53448">
    <property type="entry name" value="Nucleotide-diphospho-sugar transferases"/>
    <property type="match status" value="1"/>
</dbReference>
<dbReference type="PANTHER" id="PTHR42866:SF2">
    <property type="entry name" value="3-DEOXY-MANNO-OCTULOSONATE CYTIDYLYLTRANSFERASE, MITOCHONDRIAL"/>
    <property type="match status" value="1"/>
</dbReference>
<evidence type="ECO:0000256" key="4">
    <source>
        <dbReference type="ARBA" id="ARBA00022985"/>
    </source>
</evidence>
<dbReference type="EC" id="2.7.7.38" evidence="5"/>
<dbReference type="CDD" id="cd02517">
    <property type="entry name" value="CMP-KDO-Synthetase"/>
    <property type="match status" value="1"/>
</dbReference>
<organism evidence="6 7">
    <name type="scientific">Acinetobacter defluvii</name>
    <dbReference type="NCBI Taxonomy" id="1871111"/>
    <lineage>
        <taxon>Bacteria</taxon>
        <taxon>Pseudomonadati</taxon>
        <taxon>Pseudomonadota</taxon>
        <taxon>Gammaproteobacteria</taxon>
        <taxon>Moraxellales</taxon>
        <taxon>Moraxellaceae</taxon>
        <taxon>Acinetobacter</taxon>
    </lineage>
</organism>
<comment type="similarity">
    <text evidence="5">Belongs to the KdsB family.</text>
</comment>
<dbReference type="InterPro" id="IPR029044">
    <property type="entry name" value="Nucleotide-diphossugar_trans"/>
</dbReference>
<dbReference type="NCBIfam" id="NF009905">
    <property type="entry name" value="PRK13368.1"/>
    <property type="match status" value="1"/>
</dbReference>
<name>A0A2S2FDY3_9GAMM</name>
<gene>
    <name evidence="5 6" type="primary">kdsB</name>
    <name evidence="6" type="ORF">DJ533_11530</name>
</gene>
<comment type="subcellular location">
    <subcellularLocation>
        <location evidence="5">Cytoplasm</location>
    </subcellularLocation>
    <subcellularLocation>
        <location evidence="1">Membrane</location>
    </subcellularLocation>
</comment>
<keyword evidence="3 5" id="KW-0548">Nucleotidyltransferase</keyword>
<dbReference type="FunFam" id="3.90.550.10:FF:000011">
    <property type="entry name" value="3-deoxy-manno-octulosonate cytidylyltransferase"/>
    <property type="match status" value="1"/>
</dbReference>
<keyword evidence="5" id="KW-0963">Cytoplasm</keyword>
<keyword evidence="4 5" id="KW-0448">Lipopolysaccharide biosynthesis</keyword>
<dbReference type="HAMAP" id="MF_00057">
    <property type="entry name" value="KdsB"/>
    <property type="match status" value="1"/>
</dbReference>
<evidence type="ECO:0000256" key="3">
    <source>
        <dbReference type="ARBA" id="ARBA00022695"/>
    </source>
</evidence>
<dbReference type="Pfam" id="PF02348">
    <property type="entry name" value="CTP_transf_3"/>
    <property type="match status" value="1"/>
</dbReference>
<dbReference type="GO" id="GO:0016020">
    <property type="term" value="C:membrane"/>
    <property type="evidence" value="ECO:0007669"/>
    <property type="project" value="UniProtKB-SubCell"/>
</dbReference>
<comment type="function">
    <text evidence="5">Activates KDO (a required 8-carbon sugar) for incorporation into bacterial lipopolysaccharide in Gram-negative bacteria.</text>
</comment>
<dbReference type="InterPro" id="IPR003329">
    <property type="entry name" value="Cytidylyl_trans"/>
</dbReference>
<dbReference type="AlphaFoldDB" id="A0A2S2FDY3"/>
<dbReference type="NCBIfam" id="NF003952">
    <property type="entry name" value="PRK05450.1-5"/>
    <property type="match status" value="1"/>
</dbReference>
<dbReference type="OrthoDB" id="9815559at2"/>
<reference evidence="6" key="1">
    <citation type="submission" date="2019-08" db="EMBL/GenBank/DDBJ databases">
        <title>The complete genome of Acinetobacter defluvii strain WCHAD010030.</title>
        <authorList>
            <person name="Hu Y."/>
            <person name="Qin J."/>
            <person name="Feng Y."/>
            <person name="Zong Z."/>
        </authorList>
    </citation>
    <scope>NUCLEOTIDE SEQUENCE</scope>
    <source>
        <strain evidence="6">WCHA30</strain>
    </source>
</reference>
<comment type="pathway">
    <text evidence="5">Nucleotide-sugar biosynthesis; CMP-3-deoxy-D-manno-octulosonate biosynthesis; CMP-3-deoxy-D-manno-octulosonate from 3-deoxy-D-manno-octulosonate and CTP: step 1/1.</text>
</comment>
<dbReference type="GO" id="GO:0033468">
    <property type="term" value="P:CMP-keto-3-deoxy-D-manno-octulosonic acid biosynthetic process"/>
    <property type="evidence" value="ECO:0007669"/>
    <property type="project" value="UniProtKB-UniRule"/>
</dbReference>
<dbReference type="NCBIfam" id="NF003950">
    <property type="entry name" value="PRK05450.1-3"/>
    <property type="match status" value="1"/>
</dbReference>
<accession>A0A2S2FDY3</accession>
<evidence type="ECO:0000313" key="7">
    <source>
        <dbReference type="Proteomes" id="UP000245977"/>
    </source>
</evidence>
<dbReference type="EMBL" id="CP029397">
    <property type="protein sequence ID" value="AWL29149.1"/>
    <property type="molecule type" value="Genomic_DNA"/>
</dbReference>
<evidence type="ECO:0000256" key="5">
    <source>
        <dbReference type="HAMAP-Rule" id="MF_00057"/>
    </source>
</evidence>
<dbReference type="STRING" id="1871111.GCA_001704615_01510"/>
<dbReference type="Gene3D" id="3.90.550.10">
    <property type="entry name" value="Spore Coat Polysaccharide Biosynthesis Protein SpsA, Chain A"/>
    <property type="match status" value="1"/>
</dbReference>
<dbReference type="PANTHER" id="PTHR42866">
    <property type="entry name" value="3-DEOXY-MANNO-OCTULOSONATE CYTIDYLYLTRANSFERASE"/>
    <property type="match status" value="1"/>
</dbReference>
<keyword evidence="2 5" id="KW-0808">Transferase</keyword>